<feature type="region of interest" description="Disordered" evidence="7">
    <location>
        <begin position="554"/>
        <end position="577"/>
    </location>
</feature>
<evidence type="ECO:0000259" key="8">
    <source>
        <dbReference type="PROSITE" id="PS50217"/>
    </source>
</evidence>
<dbReference type="SMART" id="SM00338">
    <property type="entry name" value="BRLZ"/>
    <property type="match status" value="1"/>
</dbReference>
<evidence type="ECO:0000313" key="10">
    <source>
        <dbReference type="Proteomes" id="UP000014500"/>
    </source>
</evidence>
<reference evidence="10" key="1">
    <citation type="submission" date="2011-05" db="EMBL/GenBank/DDBJ databases">
        <authorList>
            <person name="Richards S.R."/>
            <person name="Qu J."/>
            <person name="Jiang H."/>
            <person name="Jhangiani S.N."/>
            <person name="Agravi P."/>
            <person name="Goodspeed R."/>
            <person name="Gross S."/>
            <person name="Mandapat C."/>
            <person name="Jackson L."/>
            <person name="Mathew T."/>
            <person name="Pu L."/>
            <person name="Thornton R."/>
            <person name="Saada N."/>
            <person name="Wilczek-Boney K.B."/>
            <person name="Lee S."/>
            <person name="Kovar C."/>
            <person name="Wu Y."/>
            <person name="Scherer S.E."/>
            <person name="Worley K.C."/>
            <person name="Muzny D.M."/>
            <person name="Gibbs R."/>
        </authorList>
    </citation>
    <scope>NUCLEOTIDE SEQUENCE</scope>
    <source>
        <strain evidence="10">Brora</strain>
    </source>
</reference>
<dbReference type="PANTHER" id="PTHR24411:SF55">
    <property type="entry name" value="SEGMENTATION PROTEIN CAP'N'COLLAR"/>
    <property type="match status" value="1"/>
</dbReference>
<dbReference type="Gene3D" id="1.10.880.10">
    <property type="entry name" value="Transcription factor, Skn-1-like, DNA-binding domain"/>
    <property type="match status" value="1"/>
</dbReference>
<name>T1JG21_STRMM</name>
<dbReference type="eggNOG" id="KOG3863">
    <property type="taxonomic scope" value="Eukaryota"/>
</dbReference>
<dbReference type="STRING" id="126957.T1JG21"/>
<dbReference type="GO" id="GO:0000981">
    <property type="term" value="F:DNA-binding transcription factor activity, RNA polymerase II-specific"/>
    <property type="evidence" value="ECO:0007669"/>
    <property type="project" value="TreeGrafter"/>
</dbReference>
<evidence type="ECO:0000256" key="7">
    <source>
        <dbReference type="SAM" id="MobiDB-lite"/>
    </source>
</evidence>
<dbReference type="InterPro" id="IPR047167">
    <property type="entry name" value="NFE2-like"/>
</dbReference>
<dbReference type="Pfam" id="PF03131">
    <property type="entry name" value="bZIP_Maf"/>
    <property type="match status" value="1"/>
</dbReference>
<keyword evidence="1" id="KW-0805">Transcription regulation</keyword>
<dbReference type="PANTHER" id="PTHR24411">
    <property type="entry name" value="NUCLEAR FACTOR ERYTHROID 2-RELATED FACTOR"/>
    <property type="match status" value="1"/>
</dbReference>
<dbReference type="InterPro" id="IPR008917">
    <property type="entry name" value="TF_DNA-bd_sf"/>
</dbReference>
<evidence type="ECO:0000313" key="9">
    <source>
        <dbReference type="EnsemblMetazoa" id="SMAR012788-PB"/>
    </source>
</evidence>
<evidence type="ECO:0000256" key="6">
    <source>
        <dbReference type="SAM" id="Coils"/>
    </source>
</evidence>
<organism evidence="9 10">
    <name type="scientific">Strigamia maritima</name>
    <name type="common">European centipede</name>
    <name type="synonym">Geophilus maritimus</name>
    <dbReference type="NCBI Taxonomy" id="126957"/>
    <lineage>
        <taxon>Eukaryota</taxon>
        <taxon>Metazoa</taxon>
        <taxon>Ecdysozoa</taxon>
        <taxon>Arthropoda</taxon>
        <taxon>Myriapoda</taxon>
        <taxon>Chilopoda</taxon>
        <taxon>Pleurostigmophora</taxon>
        <taxon>Geophilomorpha</taxon>
        <taxon>Linotaeniidae</taxon>
        <taxon>Strigamia</taxon>
    </lineage>
</organism>
<sequence length="925" mass="104560">MLSFKKFHNDDLLQLALLLSLLRVDVDLYLNINNNNFGLEYQEIGLGTSSAYIQSYIHNLHNRTSGYHVHPKNVESIFLNQQSLFYELNLLGRYQNYYQINRPNEITTYLLSEEQESHENASEDNTSVPQISDGNHRNSTEVTVTTRTLSAQQDSNPSDISTATSPETSSGPPLGANLTKEDMDLIDVLLRQDIDLGVTRELFDAQLRKEVDKYEQKEEVQSDALSNTEDLTANNPWAGLNYTIDSETGEHEIQDENQTETGQTNAALTEDVLLSLTADFENIPLNEANQLSQEVSKSLIIFCFFNKYFLLLLFKDFKDKSSDSGFIVDSEDLFSSAVTPGFTDSEENLAEQLEQLEDMIQATSQLQVHPNNQPQGTQYLRTNSLEQRWQDLANILSLPLTSESENQTSVPMISPSDQQIYIPGNNNSFGGILLHNASLASPLVDINSNISTYPSEMAAVASSLTAITNGSEPMGDAHSASYLGDEGSLIYPRNHSEINQTTDGFLSSLLNDDDMHLMNLTMTDASFNGTDRFMQQNDTMNAIFPINLDHDDDMDSSSDSAVSSMGSTERMGSLSDGVNSHCRNSVEWMETCSNSSNNNEDKKHYFNAMNCSYGLNKQGAYDSNYSSEHHVTSPLSPPVAQKKIHLYGKRLSTENDFIRPNRNSNGEWEPKYSDCLYNGHDYNAERSFEMVEGATAIEQPEPKFSCSVEFAQQQASKRGQLGQVQHNHTYQLPSESQNAPHSRPFLRDKYKKREEDHLSRDEKRARALKVPMTSNEIISLPMDEFNEKLSKFDLTEPQLALIRDIRRRGKNKVAAQNCRKRKLDQILTLAEVVQELQQNKDNVLYNHEQLLARRQRLQEKYNQLYMHVFQSMRDSHGNPLPSEQYSLQQAANGSMILVPRSNRYRNNLDLDPTSGARAKKKDSKK</sequence>
<evidence type="ECO:0000256" key="1">
    <source>
        <dbReference type="ARBA" id="ARBA00023015"/>
    </source>
</evidence>
<dbReference type="InterPro" id="IPR004827">
    <property type="entry name" value="bZIP"/>
</dbReference>
<evidence type="ECO:0000256" key="4">
    <source>
        <dbReference type="ARBA" id="ARBA00023163"/>
    </source>
</evidence>
<feature type="coiled-coil region" evidence="6">
    <location>
        <begin position="833"/>
        <end position="867"/>
    </location>
</feature>
<dbReference type="GO" id="GO:0000978">
    <property type="term" value="F:RNA polymerase II cis-regulatory region sequence-specific DNA binding"/>
    <property type="evidence" value="ECO:0007669"/>
    <property type="project" value="InterPro"/>
</dbReference>
<proteinExistence type="predicted"/>
<dbReference type="Proteomes" id="UP000014500">
    <property type="component" value="Unassembled WGS sequence"/>
</dbReference>
<dbReference type="SUPFAM" id="SSF47454">
    <property type="entry name" value="A DNA-binding domain in eukaryotic transcription factors"/>
    <property type="match status" value="1"/>
</dbReference>
<protein>
    <recommendedName>
        <fullName evidence="8">BZIP domain-containing protein</fullName>
    </recommendedName>
</protein>
<evidence type="ECO:0000256" key="5">
    <source>
        <dbReference type="ARBA" id="ARBA00023242"/>
    </source>
</evidence>
<feature type="compositionally biased region" description="Polar residues" evidence="7">
    <location>
        <begin position="123"/>
        <end position="133"/>
    </location>
</feature>
<dbReference type="PROSITE" id="PS00036">
    <property type="entry name" value="BZIP_BASIC"/>
    <property type="match status" value="1"/>
</dbReference>
<feature type="region of interest" description="Disordered" evidence="7">
    <location>
        <begin position="113"/>
        <end position="178"/>
    </location>
</feature>
<accession>T1JG21</accession>
<dbReference type="PhylomeDB" id="T1JG21"/>
<dbReference type="PROSITE" id="PS50217">
    <property type="entry name" value="BZIP"/>
    <property type="match status" value="1"/>
</dbReference>
<dbReference type="AlphaFoldDB" id="T1JG21"/>
<evidence type="ECO:0000256" key="2">
    <source>
        <dbReference type="ARBA" id="ARBA00023125"/>
    </source>
</evidence>
<feature type="compositionally biased region" description="Polar residues" evidence="7">
    <location>
        <begin position="140"/>
        <end position="171"/>
    </location>
</feature>
<reference evidence="9" key="2">
    <citation type="submission" date="2015-02" db="UniProtKB">
        <authorList>
            <consortium name="EnsemblMetazoa"/>
        </authorList>
    </citation>
    <scope>IDENTIFICATION</scope>
</reference>
<keyword evidence="3" id="KW-0010">Activator</keyword>
<keyword evidence="6" id="KW-0175">Coiled coil</keyword>
<keyword evidence="10" id="KW-1185">Reference proteome</keyword>
<dbReference type="InterPro" id="IPR004826">
    <property type="entry name" value="bZIP_Maf"/>
</dbReference>
<feature type="region of interest" description="Disordered" evidence="7">
    <location>
        <begin position="900"/>
        <end position="925"/>
    </location>
</feature>
<keyword evidence="2" id="KW-0238">DNA-binding</keyword>
<keyword evidence="4" id="KW-0804">Transcription</keyword>
<evidence type="ECO:0000256" key="3">
    <source>
        <dbReference type="ARBA" id="ARBA00023159"/>
    </source>
</evidence>
<feature type="domain" description="BZIP" evidence="8">
    <location>
        <begin position="801"/>
        <end position="864"/>
    </location>
</feature>
<dbReference type="OMA" id="DAFDCRG"/>
<dbReference type="GO" id="GO:0005634">
    <property type="term" value="C:nucleus"/>
    <property type="evidence" value="ECO:0007669"/>
    <property type="project" value="TreeGrafter"/>
</dbReference>
<dbReference type="CDD" id="cd14698">
    <property type="entry name" value="bZIP_CNC"/>
    <property type="match status" value="1"/>
</dbReference>
<dbReference type="EnsemblMetazoa" id="SMAR012788-RB">
    <property type="protein sequence ID" value="SMAR012788-PB"/>
    <property type="gene ID" value="SMAR012788"/>
</dbReference>
<keyword evidence="5" id="KW-0539">Nucleus</keyword>
<dbReference type="EMBL" id="JH432192">
    <property type="status" value="NOT_ANNOTATED_CDS"/>
    <property type="molecule type" value="Genomic_DNA"/>
</dbReference>